<dbReference type="Gene3D" id="1.20.1280.50">
    <property type="match status" value="1"/>
</dbReference>
<dbReference type="GO" id="GO:0031146">
    <property type="term" value="P:SCF-dependent proteasomal ubiquitin-dependent protein catabolic process"/>
    <property type="evidence" value="ECO:0007669"/>
    <property type="project" value="TreeGrafter"/>
</dbReference>
<dbReference type="InterPro" id="IPR001810">
    <property type="entry name" value="F-box_dom"/>
</dbReference>
<dbReference type="PROSITE" id="PS50181">
    <property type="entry name" value="FBOX"/>
    <property type="match status" value="1"/>
</dbReference>
<dbReference type="SUPFAM" id="SSF52047">
    <property type="entry name" value="RNI-like"/>
    <property type="match status" value="1"/>
</dbReference>
<dbReference type="PANTHER" id="PTHR13318">
    <property type="entry name" value="PARTNER OF PAIRED, ISOFORM B-RELATED"/>
    <property type="match status" value="1"/>
</dbReference>
<accession>N1R2Y1</accession>
<name>N1R2Y1_AEGTA</name>
<proteinExistence type="predicted"/>
<evidence type="ECO:0000313" key="1">
    <source>
        <dbReference type="EnsemblPlants" id="EMT14434"/>
    </source>
</evidence>
<dbReference type="FunFam" id="1.20.1280.50:FF:000023">
    <property type="entry name" value="F-box/LRR-repeat protein 4"/>
    <property type="match status" value="1"/>
</dbReference>
<dbReference type="InterPro" id="IPR006553">
    <property type="entry name" value="Leu-rich_rpt_Cys-con_subtyp"/>
</dbReference>
<dbReference type="SMART" id="SM00367">
    <property type="entry name" value="LRR_CC"/>
    <property type="match status" value="3"/>
</dbReference>
<dbReference type="PANTHER" id="PTHR13318:SF182">
    <property type="entry name" value="F-BOX_LRR-REPEAT PROTEIN 14"/>
    <property type="match status" value="1"/>
</dbReference>
<dbReference type="FunFam" id="3.80.10.10:FF:000653">
    <property type="entry name" value="F-box/LRR-repeat protein 14"/>
    <property type="match status" value="1"/>
</dbReference>
<reference evidence="1" key="1">
    <citation type="submission" date="2015-06" db="UniProtKB">
        <authorList>
            <consortium name="EnsemblPlants"/>
        </authorList>
    </citation>
    <scope>IDENTIFICATION</scope>
</reference>
<dbReference type="EnsemblPlants" id="EMT14434">
    <property type="protein sequence ID" value="EMT14434"/>
    <property type="gene ID" value="F775_01078"/>
</dbReference>
<dbReference type="AlphaFoldDB" id="N1R2Y1"/>
<sequence>MEDLPEALLAEIIKRVTKRSDLNSLSLVSKRLFAIQAEQKGSIRVGCGLCLATEALVSLFSRFPNLWKVEIDYAGWTPSHGDQLDNHDFFVIISCCPSLTDLTLSFCSQIDDTGLGYLCYSEKLTSLRLNSATEITSSGLLSVAVGCKSLSSLHLINCEKVGSTEWLEYLGLNGSLEELVLRNCNGISLYDLIMLGPGWMKLRKFEFRMGGLWDVHEGYDHMEIDVNLGKIAREKNEISRIIPDAEVNSEEKDDRMLASSNGMGCTALKAIILYGAVYSRKPCGSQKAKQKAIEMMLDKLLQTFTVVCSCYAV</sequence>
<organism evidence="1">
    <name type="scientific">Aegilops tauschii</name>
    <name type="common">Tausch's goatgrass</name>
    <name type="synonym">Aegilops squarrosa</name>
    <dbReference type="NCBI Taxonomy" id="37682"/>
    <lineage>
        <taxon>Eukaryota</taxon>
        <taxon>Viridiplantae</taxon>
        <taxon>Streptophyta</taxon>
        <taxon>Embryophyta</taxon>
        <taxon>Tracheophyta</taxon>
        <taxon>Spermatophyta</taxon>
        <taxon>Magnoliopsida</taxon>
        <taxon>Liliopsida</taxon>
        <taxon>Poales</taxon>
        <taxon>Poaceae</taxon>
        <taxon>BOP clade</taxon>
        <taxon>Pooideae</taxon>
        <taxon>Triticodae</taxon>
        <taxon>Triticeae</taxon>
        <taxon>Triticinae</taxon>
        <taxon>Aegilops</taxon>
    </lineage>
</organism>
<dbReference type="Gene3D" id="3.80.10.10">
    <property type="entry name" value="Ribonuclease Inhibitor"/>
    <property type="match status" value="1"/>
</dbReference>
<protein>
    <submittedName>
        <fullName evidence="1">Uncharacterized protein</fullName>
    </submittedName>
</protein>
<dbReference type="GO" id="GO:0019005">
    <property type="term" value="C:SCF ubiquitin ligase complex"/>
    <property type="evidence" value="ECO:0007669"/>
    <property type="project" value="TreeGrafter"/>
</dbReference>
<dbReference type="InterPro" id="IPR032675">
    <property type="entry name" value="LRR_dom_sf"/>
</dbReference>